<dbReference type="Proteomes" id="UP000827986">
    <property type="component" value="Unassembled WGS sequence"/>
</dbReference>
<organism evidence="1 2">
    <name type="scientific">Mauremys mutica</name>
    <name type="common">yellowpond turtle</name>
    <dbReference type="NCBI Taxonomy" id="74926"/>
    <lineage>
        <taxon>Eukaryota</taxon>
        <taxon>Metazoa</taxon>
        <taxon>Chordata</taxon>
        <taxon>Craniata</taxon>
        <taxon>Vertebrata</taxon>
        <taxon>Euteleostomi</taxon>
        <taxon>Archelosauria</taxon>
        <taxon>Testudinata</taxon>
        <taxon>Testudines</taxon>
        <taxon>Cryptodira</taxon>
        <taxon>Durocryptodira</taxon>
        <taxon>Testudinoidea</taxon>
        <taxon>Geoemydidae</taxon>
        <taxon>Geoemydinae</taxon>
        <taxon>Mauremys</taxon>
    </lineage>
</organism>
<dbReference type="AlphaFoldDB" id="A0A9D3XJ98"/>
<proteinExistence type="predicted"/>
<protein>
    <submittedName>
        <fullName evidence="1">Uncharacterized protein</fullName>
    </submittedName>
</protein>
<gene>
    <name evidence="1" type="ORF">KIL84_008996</name>
</gene>
<keyword evidence="2" id="KW-1185">Reference proteome</keyword>
<name>A0A9D3XJ98_9SAUR</name>
<dbReference type="EMBL" id="JAHDVG010000470">
    <property type="protein sequence ID" value="KAH1180160.1"/>
    <property type="molecule type" value="Genomic_DNA"/>
</dbReference>
<evidence type="ECO:0000313" key="1">
    <source>
        <dbReference type="EMBL" id="KAH1180160.1"/>
    </source>
</evidence>
<sequence length="122" mass="14035">MCSLQNCQADSANGSNPRAWIGRDLSQTTMVRQRGNVAAINADTGCIKMKRLFSKVLTSDWLMYGVKRVNQESWDSRFLLMQWHMEEMVPWKGGSREACHWLWIAPILLPLDFATIFNGSRR</sequence>
<accession>A0A9D3XJ98</accession>
<evidence type="ECO:0000313" key="2">
    <source>
        <dbReference type="Proteomes" id="UP000827986"/>
    </source>
</evidence>
<reference evidence="1" key="1">
    <citation type="submission" date="2021-09" db="EMBL/GenBank/DDBJ databases">
        <title>The genome of Mauremys mutica provides insights into the evolution of semi-aquatic lifestyle.</title>
        <authorList>
            <person name="Gong S."/>
            <person name="Gao Y."/>
        </authorList>
    </citation>
    <scope>NUCLEOTIDE SEQUENCE</scope>
    <source>
        <strain evidence="1">MM-2020</strain>
        <tissue evidence="1">Muscle</tissue>
    </source>
</reference>
<comment type="caution">
    <text evidence="1">The sequence shown here is derived from an EMBL/GenBank/DDBJ whole genome shotgun (WGS) entry which is preliminary data.</text>
</comment>